<dbReference type="RefSeq" id="WP_006344678.1">
    <property type="nucleotide sequence ID" value="NZ_CP029159.1"/>
</dbReference>
<keyword evidence="2" id="KW-1185">Reference proteome</keyword>
<dbReference type="Proteomes" id="UP000005940">
    <property type="component" value="Chromosome"/>
</dbReference>
<evidence type="ECO:0000313" key="1">
    <source>
        <dbReference type="EMBL" id="QKM65912.1"/>
    </source>
</evidence>
<dbReference type="Gene3D" id="1.10.1200.10">
    <property type="entry name" value="ACP-like"/>
    <property type="match status" value="1"/>
</dbReference>
<dbReference type="EMBL" id="CP029159">
    <property type="protein sequence ID" value="QKM65912.1"/>
    <property type="molecule type" value="Genomic_DNA"/>
</dbReference>
<dbReference type="Pfam" id="PF00550">
    <property type="entry name" value="PP-binding"/>
    <property type="match status" value="1"/>
</dbReference>
<proteinExistence type="predicted"/>
<reference evidence="1 2" key="1">
    <citation type="journal article" date="2012" name="J. Bacteriol.">
        <title>Draft genome of Streptomyces tsukubaensis NRRL 18488, the producer of the clinically important immunosuppressant tacrolimus (FK506).</title>
        <authorList>
            <person name="Barreiro C."/>
            <person name="Prieto C."/>
            <person name="Sola-Landa A."/>
            <person name="Solera E."/>
            <person name="Martinez-Castro M."/>
            <person name="Perez-Redondo R."/>
            <person name="Garcia-Estrada C."/>
            <person name="Aparicio J.F."/>
            <person name="Fernandez-Martinez L.T."/>
            <person name="Santos-Aberturas J."/>
            <person name="Salehi-Najafabadi Z."/>
            <person name="Rodriguez-Garcia A."/>
            <person name="Tauch A."/>
            <person name="Martin J.F."/>
        </authorList>
    </citation>
    <scope>NUCLEOTIDE SEQUENCE [LARGE SCALE GENOMIC DNA]</scope>
    <source>
        <strain evidence="2">DSM 42081 / NBRC 108919 / NRRL 18488 / 9993</strain>
    </source>
</reference>
<dbReference type="InterPro" id="IPR009081">
    <property type="entry name" value="PP-bd_ACP"/>
</dbReference>
<accession>I2NBR9</accession>
<evidence type="ECO:0000313" key="2">
    <source>
        <dbReference type="Proteomes" id="UP000005940"/>
    </source>
</evidence>
<name>I2NBR9_STRT9</name>
<protein>
    <submittedName>
        <fullName evidence="1">Acyl carrier protein</fullName>
    </submittedName>
</protein>
<organism evidence="1 2">
    <name type="scientific">Streptomyces tsukubensis (strain DSM 42081 / NBRC 108919 / NRRL 18488 / 9993)</name>
    <dbReference type="NCBI Taxonomy" id="1114943"/>
    <lineage>
        <taxon>Bacteria</taxon>
        <taxon>Bacillati</taxon>
        <taxon>Actinomycetota</taxon>
        <taxon>Actinomycetes</taxon>
        <taxon>Kitasatosporales</taxon>
        <taxon>Streptomycetaceae</taxon>
        <taxon>Streptomyces</taxon>
    </lineage>
</organism>
<dbReference type="SUPFAM" id="SSF47336">
    <property type="entry name" value="ACP-like"/>
    <property type="match status" value="1"/>
</dbReference>
<gene>
    <name evidence="1" type="ORF">STSU_000805</name>
</gene>
<sequence>MTAANPHADGPAIEKELTVFLAGRTGSEPTPDQDLFTTGVITSMFALQLVVHLEDEYDIEIVGPELSMDHFRSVRTMTALVQRLTPAGRDA</sequence>
<dbReference type="InterPro" id="IPR036736">
    <property type="entry name" value="ACP-like_sf"/>
</dbReference>
<dbReference type="AlphaFoldDB" id="I2NBR9"/>
<dbReference type="PROSITE" id="PS50075">
    <property type="entry name" value="CARRIER"/>
    <property type="match status" value="1"/>
</dbReference>